<protein>
    <submittedName>
        <fullName evidence="2">Uncharacterized protein</fullName>
    </submittedName>
</protein>
<evidence type="ECO:0000256" key="1">
    <source>
        <dbReference type="SAM" id="MobiDB-lite"/>
    </source>
</evidence>
<accession>A0AAV9SM24</accession>
<feature type="compositionally biased region" description="Basic and acidic residues" evidence="1">
    <location>
        <begin position="235"/>
        <end position="249"/>
    </location>
</feature>
<evidence type="ECO:0000313" key="3">
    <source>
        <dbReference type="Proteomes" id="UP001311232"/>
    </source>
</evidence>
<evidence type="ECO:0000313" key="2">
    <source>
        <dbReference type="EMBL" id="KAK5622424.1"/>
    </source>
</evidence>
<sequence length="249" mass="27261">MTKDRMNGCEIERYLNFLTPPPSLSQGLFLTHSHYSGFAGATHVYSGSSQTVPFATSRCRISGCVFLLPWMSSSSEGSWHREGSTASSQLFSPELVIGHPAPSAGHQLPVRLPVSTWVQASLDVMQAEYMKTRCCSFVLYLMEHPEDLNLVHTVLQAEFIAEGWLDTPAPVSAGGPFEPLFIAIKAAQSPKDPGPQPVATKLHEPQHTAKLYEPQPLVPEFPEGSEDGPPQARVPEFREGFEDKPSLSS</sequence>
<comment type="caution">
    <text evidence="2">The sequence shown here is derived from an EMBL/GenBank/DDBJ whole genome shotgun (WGS) entry which is preliminary data.</text>
</comment>
<feature type="region of interest" description="Disordered" evidence="1">
    <location>
        <begin position="189"/>
        <end position="249"/>
    </location>
</feature>
<dbReference type="Proteomes" id="UP001311232">
    <property type="component" value="Unassembled WGS sequence"/>
</dbReference>
<reference evidence="2 3" key="1">
    <citation type="submission" date="2021-06" db="EMBL/GenBank/DDBJ databases">
        <authorList>
            <person name="Palmer J.M."/>
        </authorList>
    </citation>
    <scope>NUCLEOTIDE SEQUENCE [LARGE SCALE GENOMIC DNA]</scope>
    <source>
        <strain evidence="2 3">MEX-2019</strain>
        <tissue evidence="2">Muscle</tissue>
    </source>
</reference>
<dbReference type="EMBL" id="JAHHUM010000121">
    <property type="protein sequence ID" value="KAK5622424.1"/>
    <property type="molecule type" value="Genomic_DNA"/>
</dbReference>
<keyword evidence="3" id="KW-1185">Reference proteome</keyword>
<gene>
    <name evidence="2" type="ORF">CRENBAI_003800</name>
</gene>
<name>A0AAV9SM24_9TELE</name>
<proteinExistence type="predicted"/>
<dbReference type="AlphaFoldDB" id="A0AAV9SM24"/>
<organism evidence="2 3">
    <name type="scientific">Crenichthys baileyi</name>
    <name type="common">White River springfish</name>
    <dbReference type="NCBI Taxonomy" id="28760"/>
    <lineage>
        <taxon>Eukaryota</taxon>
        <taxon>Metazoa</taxon>
        <taxon>Chordata</taxon>
        <taxon>Craniata</taxon>
        <taxon>Vertebrata</taxon>
        <taxon>Euteleostomi</taxon>
        <taxon>Actinopterygii</taxon>
        <taxon>Neopterygii</taxon>
        <taxon>Teleostei</taxon>
        <taxon>Neoteleostei</taxon>
        <taxon>Acanthomorphata</taxon>
        <taxon>Ovalentaria</taxon>
        <taxon>Atherinomorphae</taxon>
        <taxon>Cyprinodontiformes</taxon>
        <taxon>Goodeidae</taxon>
        <taxon>Crenichthys</taxon>
    </lineage>
</organism>